<keyword evidence="10" id="KW-1185">Reference proteome</keyword>
<dbReference type="GO" id="GO:0003677">
    <property type="term" value="F:DNA binding"/>
    <property type="evidence" value="ECO:0007669"/>
    <property type="project" value="UniProtKB-KW"/>
</dbReference>
<dbReference type="InterPro" id="IPR008906">
    <property type="entry name" value="HATC_C_dom"/>
</dbReference>
<dbReference type="Pfam" id="PF14372">
    <property type="entry name" value="hAT-like_RNase-H"/>
    <property type="match status" value="1"/>
</dbReference>
<keyword evidence="2" id="KW-0479">Metal-binding</keyword>
<evidence type="ECO:0000259" key="8">
    <source>
        <dbReference type="Pfam" id="PF14372"/>
    </source>
</evidence>
<evidence type="ECO:0000313" key="10">
    <source>
        <dbReference type="Proteomes" id="UP000230069"/>
    </source>
</evidence>
<feature type="domain" description="hAT-like transposase RNase-H fold" evidence="8">
    <location>
        <begin position="333"/>
        <end position="422"/>
    </location>
</feature>
<dbReference type="AlphaFoldDB" id="A0A2G5EV82"/>
<evidence type="ECO:0000256" key="3">
    <source>
        <dbReference type="ARBA" id="ARBA00022771"/>
    </source>
</evidence>
<evidence type="ECO:0000313" key="9">
    <source>
        <dbReference type="EMBL" id="PIA59621.1"/>
    </source>
</evidence>
<evidence type="ECO:0000259" key="7">
    <source>
        <dbReference type="Pfam" id="PF05699"/>
    </source>
</evidence>
<dbReference type="EMBL" id="KZ305021">
    <property type="protein sequence ID" value="PIA59621.1"/>
    <property type="molecule type" value="Genomic_DNA"/>
</dbReference>
<dbReference type="InParanoid" id="A0A2G5EV82"/>
<keyword evidence="4" id="KW-0862">Zinc</keyword>
<dbReference type="InterPro" id="IPR052035">
    <property type="entry name" value="ZnF_BED_domain_contain"/>
</dbReference>
<feature type="non-terminal residue" evidence="9">
    <location>
        <position position="1"/>
    </location>
</feature>
<accession>A0A2G5EV82</accession>
<dbReference type="InterPro" id="IPR012337">
    <property type="entry name" value="RNaseH-like_sf"/>
</dbReference>
<dbReference type="Pfam" id="PF05699">
    <property type="entry name" value="Dimer_Tnp_hAT"/>
    <property type="match status" value="1"/>
</dbReference>
<dbReference type="Proteomes" id="UP000230069">
    <property type="component" value="Unassembled WGS sequence"/>
</dbReference>
<gene>
    <name evidence="9" type="ORF">AQUCO_00400484v1</name>
</gene>
<dbReference type="GO" id="GO:0008270">
    <property type="term" value="F:zinc ion binding"/>
    <property type="evidence" value="ECO:0007669"/>
    <property type="project" value="UniProtKB-KW"/>
</dbReference>
<feature type="domain" description="HAT C-terminal dimerisation" evidence="7">
    <location>
        <begin position="482"/>
        <end position="566"/>
    </location>
</feature>
<dbReference type="PANTHER" id="PTHR46481">
    <property type="entry name" value="ZINC FINGER BED DOMAIN-CONTAINING PROTEIN 4"/>
    <property type="match status" value="1"/>
</dbReference>
<sequence length="590" mass="68376">KLKYGGTNGTSHLNRHMSSCIKRTSDVQQTIIGRTPTGGIFSFTFSQMVARKETVRYFVREEVPFVKVEKPAFRRWMRKAFGPQFKPPCRATMRNDVMQIFEQEKTVLKDLLQNIPGKICLTSDMWTSNQKLGYLCITAHFITKDWKLHKRVISFPMLPSPHTAMYANLLNWNICDKIGTVTLDNASNNDSAVARLKDSLFENDFLSRELFHLRCSAHVINLLVKDGLEHVLPSLENIRESVRHIKSSQAKLQSFFACCERLNMKKRRLPIDMCTRWDSTYIMLFHAIPYQKVFDLFFYESDFRYVPSLTDWNHATVIRDFFKIFYDSTRLFSGVHYVTSSSFCYQMSKIACILKTIADVPSFKLMYNDMKLKYDKYWKPVPMALGLASIMDPRYKLQVLELCLELNYESEFHSESIVSERETKMFAYKSKLFEVFEVYQKKLDNNVVGPSNAAPNVPQEVDMVSTLLSQRREASYETSKSELHRYLDQPPLMIPQESAFDILDWWRTQEASYPVLSAMARDLLTIPVSTVASESAFSGSERVVSKYRSCLLPNVVEALTCLKDWFQAEEGTQDEEANELEELMGEIEIN</sequence>
<proteinExistence type="predicted"/>
<evidence type="ECO:0000256" key="2">
    <source>
        <dbReference type="ARBA" id="ARBA00022723"/>
    </source>
</evidence>
<reference evidence="9 10" key="1">
    <citation type="submission" date="2017-09" db="EMBL/GenBank/DDBJ databases">
        <title>WGS assembly of Aquilegia coerulea Goldsmith.</title>
        <authorList>
            <person name="Hodges S."/>
            <person name="Kramer E."/>
            <person name="Nordborg M."/>
            <person name="Tomkins J."/>
            <person name="Borevitz J."/>
            <person name="Derieg N."/>
            <person name="Yan J."/>
            <person name="Mihaltcheva S."/>
            <person name="Hayes R.D."/>
            <person name="Rokhsar D."/>
        </authorList>
    </citation>
    <scope>NUCLEOTIDE SEQUENCE [LARGE SCALE GENOMIC DNA]</scope>
    <source>
        <strain evidence="10">cv. Goldsmith</strain>
    </source>
</reference>
<keyword evidence="5" id="KW-0238">DNA-binding</keyword>
<comment type="subcellular location">
    <subcellularLocation>
        <location evidence="1">Nucleus</location>
    </subcellularLocation>
</comment>
<dbReference type="PANTHER" id="PTHR46481:SF10">
    <property type="entry name" value="ZINC FINGER BED DOMAIN-CONTAINING PROTEIN 39"/>
    <property type="match status" value="1"/>
</dbReference>
<evidence type="ECO:0000256" key="6">
    <source>
        <dbReference type="ARBA" id="ARBA00023242"/>
    </source>
</evidence>
<dbReference type="GO" id="GO:0046983">
    <property type="term" value="F:protein dimerization activity"/>
    <property type="evidence" value="ECO:0007669"/>
    <property type="project" value="InterPro"/>
</dbReference>
<protein>
    <recommendedName>
        <fullName evidence="11">HAT C-terminal dimerisation domain-containing protein</fullName>
    </recommendedName>
</protein>
<keyword evidence="6" id="KW-0539">Nucleus</keyword>
<dbReference type="SUPFAM" id="SSF53098">
    <property type="entry name" value="Ribonuclease H-like"/>
    <property type="match status" value="1"/>
</dbReference>
<keyword evidence="3" id="KW-0863">Zinc-finger</keyword>
<dbReference type="InterPro" id="IPR025525">
    <property type="entry name" value="hAT-like_transposase_RNase-H"/>
</dbReference>
<dbReference type="OrthoDB" id="1714351at2759"/>
<dbReference type="GO" id="GO:0005634">
    <property type="term" value="C:nucleus"/>
    <property type="evidence" value="ECO:0007669"/>
    <property type="project" value="UniProtKB-SubCell"/>
</dbReference>
<organism evidence="9 10">
    <name type="scientific">Aquilegia coerulea</name>
    <name type="common">Rocky mountain columbine</name>
    <dbReference type="NCBI Taxonomy" id="218851"/>
    <lineage>
        <taxon>Eukaryota</taxon>
        <taxon>Viridiplantae</taxon>
        <taxon>Streptophyta</taxon>
        <taxon>Embryophyta</taxon>
        <taxon>Tracheophyta</taxon>
        <taxon>Spermatophyta</taxon>
        <taxon>Magnoliopsida</taxon>
        <taxon>Ranunculales</taxon>
        <taxon>Ranunculaceae</taxon>
        <taxon>Thalictroideae</taxon>
        <taxon>Aquilegia</taxon>
    </lineage>
</organism>
<evidence type="ECO:0000256" key="5">
    <source>
        <dbReference type="ARBA" id="ARBA00023125"/>
    </source>
</evidence>
<evidence type="ECO:0008006" key="11">
    <source>
        <dbReference type="Google" id="ProtNLM"/>
    </source>
</evidence>
<name>A0A2G5EV82_AQUCA</name>
<evidence type="ECO:0000256" key="4">
    <source>
        <dbReference type="ARBA" id="ARBA00022833"/>
    </source>
</evidence>
<evidence type="ECO:0000256" key="1">
    <source>
        <dbReference type="ARBA" id="ARBA00004123"/>
    </source>
</evidence>